<dbReference type="Proteomes" id="UP001362999">
    <property type="component" value="Unassembled WGS sequence"/>
</dbReference>
<keyword evidence="3" id="KW-1185">Reference proteome</keyword>
<feature type="region of interest" description="Disordered" evidence="1">
    <location>
        <begin position="494"/>
        <end position="569"/>
    </location>
</feature>
<feature type="compositionally biased region" description="Acidic residues" evidence="1">
    <location>
        <begin position="528"/>
        <end position="549"/>
    </location>
</feature>
<accession>A0AAW0DJQ8</accession>
<evidence type="ECO:0000313" key="2">
    <source>
        <dbReference type="EMBL" id="KAK7052715.1"/>
    </source>
</evidence>
<sequence length="792" mass="86942">MATTKKKPGKPSDFQGKRLDLLLDFYPTYADASQRGKTRGIWTDFFKKYWAKFPWRLPLTQDPDVNDATDYALKPQNPAEEEDQKKTISGTEQKIKLWLGRQSRASSMKDNPWQEWLTRFRTPSTSAPKKLADYQYYMQRKPYKDKITALYEARKSGVPGTQLMNLRASIARELLACEPQVVRDEMRVGADNEHAALLAKHEDALSGLPALDEEGLAEARTRFSSLIQPLLDGLAAHTGYEVSILAGRVKKTEGKLDIESISLHAGVSSTSPPALDFSRADPRVYGEVMRHYSRFVWTANEFRLGHTTSTPEESPPATDTPTTVPPAPVEESSSSSEASAAALQISATPPAQVAPSNVTIPNPLTTGSISHAPATAPSNTFSDAEIRAHLGLDTQLVPDFDEFDFPEHLMPGLATNPLVLDGTLPAEPNDGFAVPLGPELTMQLDALVGDARTKRMEELRQLDAAALEREKNAARNKYMLNSLGLGDAEKETLWGGTKAVTAPTKRKAQSEGRKEDGKRRRKRRDPVMESDGEEGENGGEDESEDEEDSVPTTSSARAAAKQTMTRPAAVVKKGTQAAASAEILSTGQAFLTQKEYGDVWATLLGVWWKREARVDFVGTGKSHSAKKRPKEVGDWVGRARNHKPKIANAESFGETCERPLSREAGGGWETLDLYGHNAFLNVLMALKWWRDAMSDASPDWEDAVGDVTWALSSMERAVLDSESPPTPTNPPPAEIQPPARTNGSPKPNAEIPEIRELQREEGVGRTVGGYVLSQEELDEMEADSQADLDGNE</sequence>
<feature type="compositionally biased region" description="Basic and acidic residues" evidence="1">
    <location>
        <begin position="752"/>
        <end position="763"/>
    </location>
</feature>
<feature type="compositionally biased region" description="Polar residues" evidence="1">
    <location>
        <begin position="345"/>
        <end position="359"/>
    </location>
</feature>
<dbReference type="AlphaFoldDB" id="A0AAW0DJQ8"/>
<feature type="region of interest" description="Disordered" evidence="1">
    <location>
        <begin position="717"/>
        <end position="792"/>
    </location>
</feature>
<gene>
    <name evidence="2" type="ORF">R3P38DRAFT_3173036</name>
</gene>
<reference evidence="2 3" key="1">
    <citation type="journal article" date="2024" name="J Genomics">
        <title>Draft genome sequencing and assembly of Favolaschia claudopus CIRM-BRFM 2984 isolated from oak limbs.</title>
        <authorList>
            <person name="Navarro D."/>
            <person name="Drula E."/>
            <person name="Chaduli D."/>
            <person name="Cazenave R."/>
            <person name="Ahrendt S."/>
            <person name="Wang J."/>
            <person name="Lipzen A."/>
            <person name="Daum C."/>
            <person name="Barry K."/>
            <person name="Grigoriev I.V."/>
            <person name="Favel A."/>
            <person name="Rosso M.N."/>
            <person name="Martin F."/>
        </authorList>
    </citation>
    <scope>NUCLEOTIDE SEQUENCE [LARGE SCALE GENOMIC DNA]</scope>
    <source>
        <strain evidence="2 3">CIRM-BRFM 2984</strain>
    </source>
</reference>
<feature type="compositionally biased region" description="Acidic residues" evidence="1">
    <location>
        <begin position="775"/>
        <end position="792"/>
    </location>
</feature>
<evidence type="ECO:0000256" key="1">
    <source>
        <dbReference type="SAM" id="MobiDB-lite"/>
    </source>
</evidence>
<feature type="compositionally biased region" description="Pro residues" evidence="1">
    <location>
        <begin position="724"/>
        <end position="735"/>
    </location>
</feature>
<feature type="compositionally biased region" description="Low complexity" evidence="1">
    <location>
        <begin position="329"/>
        <end position="342"/>
    </location>
</feature>
<name>A0AAW0DJQ8_9AGAR</name>
<proteinExistence type="predicted"/>
<protein>
    <submittedName>
        <fullName evidence="2">Uncharacterized protein</fullName>
    </submittedName>
</protein>
<organism evidence="2 3">
    <name type="scientific">Favolaschia claudopus</name>
    <dbReference type="NCBI Taxonomy" id="2862362"/>
    <lineage>
        <taxon>Eukaryota</taxon>
        <taxon>Fungi</taxon>
        <taxon>Dikarya</taxon>
        <taxon>Basidiomycota</taxon>
        <taxon>Agaricomycotina</taxon>
        <taxon>Agaricomycetes</taxon>
        <taxon>Agaricomycetidae</taxon>
        <taxon>Agaricales</taxon>
        <taxon>Marasmiineae</taxon>
        <taxon>Mycenaceae</taxon>
        <taxon>Favolaschia</taxon>
    </lineage>
</organism>
<feature type="compositionally biased region" description="Basic and acidic residues" evidence="1">
    <location>
        <begin position="508"/>
        <end position="518"/>
    </location>
</feature>
<evidence type="ECO:0000313" key="3">
    <source>
        <dbReference type="Proteomes" id="UP001362999"/>
    </source>
</evidence>
<feature type="region of interest" description="Disordered" evidence="1">
    <location>
        <begin position="306"/>
        <end position="359"/>
    </location>
</feature>
<dbReference type="EMBL" id="JAWWNJ010000007">
    <property type="protein sequence ID" value="KAK7052715.1"/>
    <property type="molecule type" value="Genomic_DNA"/>
</dbReference>
<feature type="compositionally biased region" description="Low complexity" evidence="1">
    <location>
        <begin position="307"/>
        <end position="322"/>
    </location>
</feature>
<comment type="caution">
    <text evidence="2">The sequence shown here is derived from an EMBL/GenBank/DDBJ whole genome shotgun (WGS) entry which is preliminary data.</text>
</comment>